<dbReference type="GO" id="GO:0046872">
    <property type="term" value="F:metal ion binding"/>
    <property type="evidence" value="ECO:0007669"/>
    <property type="project" value="InterPro"/>
</dbReference>
<evidence type="ECO:0000313" key="2">
    <source>
        <dbReference type="EMBL" id="KAA6329207.1"/>
    </source>
</evidence>
<dbReference type="Gene3D" id="3.30.70.100">
    <property type="match status" value="1"/>
</dbReference>
<evidence type="ECO:0000259" key="1">
    <source>
        <dbReference type="PROSITE" id="PS50846"/>
    </source>
</evidence>
<proteinExistence type="predicted"/>
<dbReference type="InterPro" id="IPR006121">
    <property type="entry name" value="HMA_dom"/>
</dbReference>
<reference evidence="2" key="1">
    <citation type="submission" date="2019-03" db="EMBL/GenBank/DDBJ databases">
        <title>Single cell metagenomics reveals metabolic interactions within the superorganism composed of flagellate Streblomastix strix and complex community of Bacteroidetes bacteria on its surface.</title>
        <authorList>
            <person name="Treitli S.C."/>
            <person name="Kolisko M."/>
            <person name="Husnik F."/>
            <person name="Keeling P."/>
            <person name="Hampl V."/>
        </authorList>
    </citation>
    <scope>NUCLEOTIDE SEQUENCE</scope>
    <source>
        <strain evidence="2">STM</strain>
    </source>
</reference>
<dbReference type="Pfam" id="PF00403">
    <property type="entry name" value="HMA"/>
    <property type="match status" value="1"/>
</dbReference>
<dbReference type="AlphaFoldDB" id="A0A5J4R4U7"/>
<accession>A0A5J4R4U7</accession>
<dbReference type="CDD" id="cd00371">
    <property type="entry name" value="HMA"/>
    <property type="match status" value="1"/>
</dbReference>
<dbReference type="PROSITE" id="PS50846">
    <property type="entry name" value="HMA_2"/>
    <property type="match status" value="1"/>
</dbReference>
<comment type="caution">
    <text evidence="2">The sequence shown here is derived from an EMBL/GenBank/DDBJ whole genome shotgun (WGS) entry which is preliminary data.</text>
</comment>
<sequence>MKKYFFVIAAGMFSIAMCNASSLRNQSNDVPKAETVNASMSEQPQSEHAMLSVQGSCGMCKTRIEKTAKGIKGVSSATWDMEKKELHVDFDSKQTNLNAISKAIAKAGHDTEKHKTDKKTYDALPGCCKYR</sequence>
<name>A0A5J4R4U7_9ZZZZ</name>
<gene>
    <name evidence="2" type="ORF">EZS27_021967</name>
</gene>
<protein>
    <submittedName>
        <fullName evidence="2">Copper chaperone CopZ</fullName>
    </submittedName>
</protein>
<dbReference type="InterPro" id="IPR036163">
    <property type="entry name" value="HMA_dom_sf"/>
</dbReference>
<organism evidence="2">
    <name type="scientific">termite gut metagenome</name>
    <dbReference type="NCBI Taxonomy" id="433724"/>
    <lineage>
        <taxon>unclassified sequences</taxon>
        <taxon>metagenomes</taxon>
        <taxon>organismal metagenomes</taxon>
    </lineage>
</organism>
<feature type="domain" description="HMA" evidence="1">
    <location>
        <begin position="46"/>
        <end position="112"/>
    </location>
</feature>
<dbReference type="SUPFAM" id="SSF55008">
    <property type="entry name" value="HMA, heavy metal-associated domain"/>
    <property type="match status" value="1"/>
</dbReference>
<dbReference type="EMBL" id="SNRY01001685">
    <property type="protein sequence ID" value="KAA6329207.1"/>
    <property type="molecule type" value="Genomic_DNA"/>
</dbReference>